<reference evidence="2 3" key="1">
    <citation type="submission" date="2023-07" db="EMBL/GenBank/DDBJ databases">
        <title>Genomic Encyclopedia of Type Strains, Phase IV (KMG-IV): sequencing the most valuable type-strain genomes for metagenomic binning, comparative biology and taxonomic classification.</title>
        <authorList>
            <person name="Goeker M."/>
        </authorList>
    </citation>
    <scope>NUCLEOTIDE SEQUENCE [LARGE SCALE GENOMIC DNA]</scope>
    <source>
        <strain evidence="2 3">DSM 19922</strain>
    </source>
</reference>
<dbReference type="EMBL" id="JAUSVU010000002">
    <property type="protein sequence ID" value="MDQ0532089.1"/>
    <property type="molecule type" value="Genomic_DNA"/>
</dbReference>
<gene>
    <name evidence="2" type="ORF">QO018_000925</name>
</gene>
<organism evidence="2 3">
    <name type="scientific">Azospirillum picis</name>
    <dbReference type="NCBI Taxonomy" id="488438"/>
    <lineage>
        <taxon>Bacteria</taxon>
        <taxon>Pseudomonadati</taxon>
        <taxon>Pseudomonadota</taxon>
        <taxon>Alphaproteobacteria</taxon>
        <taxon>Rhodospirillales</taxon>
        <taxon>Azospirillaceae</taxon>
        <taxon>Azospirillum</taxon>
    </lineage>
</organism>
<comment type="caution">
    <text evidence="2">The sequence shown here is derived from an EMBL/GenBank/DDBJ whole genome shotgun (WGS) entry which is preliminary data.</text>
</comment>
<evidence type="ECO:0000256" key="1">
    <source>
        <dbReference type="SAM" id="MobiDB-lite"/>
    </source>
</evidence>
<feature type="region of interest" description="Disordered" evidence="1">
    <location>
        <begin position="1"/>
        <end position="40"/>
    </location>
</feature>
<name>A0ABU0MF79_9PROT</name>
<sequence length="224" mass="22797">MIDDRDPKPGTSTAAVVDSSAWTGDGSPSAAPAVPGGPNPHGLVREAVGIFASRDALQSAIDDLTMAGFRRHELSVLANDQTIRDQLGHVPSDIDDLAHNPEAPRQAYVSPEDTGSGKGVAVGFPAYVGAIIATGAVLATGGTALAAAAAAAAAGVGGGAAGTFLSQWITDKRNEPMLQQLDKGGILLWVGVGDAAREQVALEILNRHASQPAEVHEVRQTGSQ</sequence>
<evidence type="ECO:0000313" key="2">
    <source>
        <dbReference type="EMBL" id="MDQ0532089.1"/>
    </source>
</evidence>
<dbReference type="RefSeq" id="WP_209979201.1">
    <property type="nucleotide sequence ID" value="NZ_JAGINO010000002.1"/>
</dbReference>
<keyword evidence="3" id="KW-1185">Reference proteome</keyword>
<proteinExistence type="predicted"/>
<feature type="compositionally biased region" description="Low complexity" evidence="1">
    <location>
        <begin position="24"/>
        <end position="40"/>
    </location>
</feature>
<dbReference type="Proteomes" id="UP001244552">
    <property type="component" value="Unassembled WGS sequence"/>
</dbReference>
<accession>A0ABU0MF79</accession>
<evidence type="ECO:0000313" key="3">
    <source>
        <dbReference type="Proteomes" id="UP001244552"/>
    </source>
</evidence>
<protein>
    <submittedName>
        <fullName evidence="2">Uncharacterized protein</fullName>
    </submittedName>
</protein>